<evidence type="ECO:0000256" key="1">
    <source>
        <dbReference type="ARBA" id="ARBA00022448"/>
    </source>
</evidence>
<keyword evidence="1" id="KW-0813">Transport</keyword>
<dbReference type="InterPro" id="IPR027417">
    <property type="entry name" value="P-loop_NTPase"/>
</dbReference>
<dbReference type="Gene3D" id="3.40.50.300">
    <property type="entry name" value="P-loop containing nucleotide triphosphate hydrolases"/>
    <property type="match status" value="1"/>
</dbReference>
<dbReference type="PANTHER" id="PTHR42711">
    <property type="entry name" value="ABC TRANSPORTER ATP-BINDING PROTEIN"/>
    <property type="match status" value="1"/>
</dbReference>
<sequence length="311" mass="32408">MTASLHTAPLHTAAPPAVELVGVSKRFGAVQALHDLTLGIRAGELTALLGPNGAGKTTAISLMLGLARPTAGVVRVLGGNPAAGSGRTVIGSMPQESAIPQALTVREAVTLFSRLYPAPLSVDTALELADLHSVASRRAGALSGGQARRLAFALAVVGNPQVLFLDEPTTGMDAGSRLAFWHAVDGLKREGRTILLTTHYLEEAERTADRVVVMNRGTLLADGTPESLRSQVSAGRVRFTSDLVLAELQALPGVDSAEVDGAGRATLRTREPEALIAALVHTGVRFRELEVSRASLEDAFLSLTAPDALKA</sequence>
<proteinExistence type="predicted"/>
<dbReference type="RefSeq" id="WP_380007352.1">
    <property type="nucleotide sequence ID" value="NZ_JBHLYR010000023.1"/>
</dbReference>
<keyword evidence="3 5" id="KW-0067">ATP-binding</keyword>
<dbReference type="SUPFAM" id="SSF52540">
    <property type="entry name" value="P-loop containing nucleoside triphosphate hydrolases"/>
    <property type="match status" value="1"/>
</dbReference>
<gene>
    <name evidence="5" type="ORF">ACFFLM_07180</name>
</gene>
<dbReference type="InterPro" id="IPR025302">
    <property type="entry name" value="DrrA1/2-like_C"/>
</dbReference>
<dbReference type="PANTHER" id="PTHR42711:SF17">
    <property type="entry name" value="ABC TRANSPORTER ATP-BINDING PROTEIN"/>
    <property type="match status" value="1"/>
</dbReference>
<evidence type="ECO:0000256" key="2">
    <source>
        <dbReference type="ARBA" id="ARBA00022741"/>
    </source>
</evidence>
<reference evidence="5 6" key="1">
    <citation type="submission" date="2024-09" db="EMBL/GenBank/DDBJ databases">
        <authorList>
            <person name="Sun Q."/>
            <person name="Mori K."/>
        </authorList>
    </citation>
    <scope>NUCLEOTIDE SEQUENCE [LARGE SCALE GENOMIC DNA]</scope>
    <source>
        <strain evidence="5 6">JCM 13503</strain>
    </source>
</reference>
<dbReference type="InterPro" id="IPR003593">
    <property type="entry name" value="AAA+_ATPase"/>
</dbReference>
<dbReference type="Pfam" id="PF00005">
    <property type="entry name" value="ABC_tran"/>
    <property type="match status" value="1"/>
</dbReference>
<accession>A0ABV6AZZ8</accession>
<dbReference type="Proteomes" id="UP001589733">
    <property type="component" value="Unassembled WGS sequence"/>
</dbReference>
<evidence type="ECO:0000313" key="6">
    <source>
        <dbReference type="Proteomes" id="UP001589733"/>
    </source>
</evidence>
<keyword evidence="6" id="KW-1185">Reference proteome</keyword>
<dbReference type="InterPro" id="IPR050763">
    <property type="entry name" value="ABC_transporter_ATP-binding"/>
</dbReference>
<dbReference type="PROSITE" id="PS50893">
    <property type="entry name" value="ABC_TRANSPORTER_2"/>
    <property type="match status" value="1"/>
</dbReference>
<dbReference type="CDD" id="cd03230">
    <property type="entry name" value="ABC_DR_subfamily_A"/>
    <property type="match status" value="1"/>
</dbReference>
<dbReference type="PROSITE" id="PS00211">
    <property type="entry name" value="ABC_TRANSPORTER_1"/>
    <property type="match status" value="1"/>
</dbReference>
<dbReference type="SMART" id="SM00382">
    <property type="entry name" value="AAA"/>
    <property type="match status" value="1"/>
</dbReference>
<evidence type="ECO:0000256" key="3">
    <source>
        <dbReference type="ARBA" id="ARBA00022840"/>
    </source>
</evidence>
<evidence type="ECO:0000313" key="5">
    <source>
        <dbReference type="EMBL" id="MFB9991748.1"/>
    </source>
</evidence>
<feature type="domain" description="ABC transporter" evidence="4">
    <location>
        <begin position="18"/>
        <end position="241"/>
    </location>
</feature>
<evidence type="ECO:0000259" key="4">
    <source>
        <dbReference type="PROSITE" id="PS50893"/>
    </source>
</evidence>
<dbReference type="Pfam" id="PF13732">
    <property type="entry name" value="DrrA1-3_C"/>
    <property type="match status" value="1"/>
</dbReference>
<name>A0ABV6AZZ8_9DEIO</name>
<keyword evidence="2" id="KW-0547">Nucleotide-binding</keyword>
<dbReference type="EMBL" id="JBHLYR010000023">
    <property type="protein sequence ID" value="MFB9991748.1"/>
    <property type="molecule type" value="Genomic_DNA"/>
</dbReference>
<organism evidence="5 6">
    <name type="scientific">Deinococcus oregonensis</name>
    <dbReference type="NCBI Taxonomy" id="1805970"/>
    <lineage>
        <taxon>Bacteria</taxon>
        <taxon>Thermotogati</taxon>
        <taxon>Deinococcota</taxon>
        <taxon>Deinococci</taxon>
        <taxon>Deinococcales</taxon>
        <taxon>Deinococcaceae</taxon>
        <taxon>Deinococcus</taxon>
    </lineage>
</organism>
<dbReference type="InterPro" id="IPR003439">
    <property type="entry name" value="ABC_transporter-like_ATP-bd"/>
</dbReference>
<comment type="caution">
    <text evidence="5">The sequence shown here is derived from an EMBL/GenBank/DDBJ whole genome shotgun (WGS) entry which is preliminary data.</text>
</comment>
<protein>
    <submittedName>
        <fullName evidence="5">ABC transporter ATP-binding protein</fullName>
    </submittedName>
</protein>
<dbReference type="GO" id="GO:0005524">
    <property type="term" value="F:ATP binding"/>
    <property type="evidence" value="ECO:0007669"/>
    <property type="project" value="UniProtKB-KW"/>
</dbReference>
<dbReference type="InterPro" id="IPR017871">
    <property type="entry name" value="ABC_transporter-like_CS"/>
</dbReference>